<accession>A0AA35SDN8</accession>
<evidence type="ECO:0000259" key="11">
    <source>
        <dbReference type="Pfam" id="PF01467"/>
    </source>
</evidence>
<dbReference type="HAMAP" id="MF_00151">
    <property type="entry name" value="PPAT_bact"/>
    <property type="match status" value="1"/>
</dbReference>
<dbReference type="AlphaFoldDB" id="A0AA35SDN8"/>
<evidence type="ECO:0000256" key="3">
    <source>
        <dbReference type="ARBA" id="ARBA00022490"/>
    </source>
</evidence>
<keyword evidence="4" id="KW-0808">Transferase</keyword>
<protein>
    <recommendedName>
        <fullName evidence="2">Phosphopantetheine adenylyltransferase</fullName>
        <ecNumber evidence="1">2.7.7.3</ecNumber>
    </recommendedName>
</protein>
<dbReference type="Gene3D" id="3.40.50.620">
    <property type="entry name" value="HUPs"/>
    <property type="match status" value="1"/>
</dbReference>
<keyword evidence="6" id="KW-0547">Nucleotide-binding</keyword>
<keyword evidence="8" id="KW-0460">Magnesium</keyword>
<gene>
    <name evidence="12" type="ORF">GBAR_LOCUS16066</name>
</gene>
<evidence type="ECO:0000256" key="8">
    <source>
        <dbReference type="ARBA" id="ARBA00022842"/>
    </source>
</evidence>
<evidence type="ECO:0000256" key="5">
    <source>
        <dbReference type="ARBA" id="ARBA00022695"/>
    </source>
</evidence>
<keyword evidence="5 12" id="KW-0548">Nucleotidyltransferase</keyword>
<dbReference type="PANTHER" id="PTHR21342">
    <property type="entry name" value="PHOSPHOPANTETHEINE ADENYLYLTRANSFERASE"/>
    <property type="match status" value="1"/>
</dbReference>
<comment type="caution">
    <text evidence="12">The sequence shown here is derived from an EMBL/GenBank/DDBJ whole genome shotgun (WGS) entry which is preliminary data.</text>
</comment>
<dbReference type="InterPro" id="IPR001980">
    <property type="entry name" value="PPAT"/>
</dbReference>
<evidence type="ECO:0000313" key="12">
    <source>
        <dbReference type="EMBL" id="CAI8028170.1"/>
    </source>
</evidence>
<dbReference type="Pfam" id="PF01467">
    <property type="entry name" value="CTP_transf_like"/>
    <property type="match status" value="1"/>
</dbReference>
<dbReference type="GO" id="GO:0015937">
    <property type="term" value="P:coenzyme A biosynthetic process"/>
    <property type="evidence" value="ECO:0007669"/>
    <property type="project" value="UniProtKB-KW"/>
</dbReference>
<evidence type="ECO:0000256" key="9">
    <source>
        <dbReference type="ARBA" id="ARBA00022993"/>
    </source>
</evidence>
<dbReference type="InterPro" id="IPR014729">
    <property type="entry name" value="Rossmann-like_a/b/a_fold"/>
</dbReference>
<dbReference type="PANTHER" id="PTHR21342:SF1">
    <property type="entry name" value="PHOSPHOPANTETHEINE ADENYLYLTRANSFERASE"/>
    <property type="match status" value="1"/>
</dbReference>
<dbReference type="GO" id="GO:0004595">
    <property type="term" value="F:pantetheine-phosphate adenylyltransferase activity"/>
    <property type="evidence" value="ECO:0007669"/>
    <property type="project" value="UniProtKB-EC"/>
</dbReference>
<keyword evidence="7" id="KW-0067">ATP-binding</keyword>
<evidence type="ECO:0000256" key="6">
    <source>
        <dbReference type="ARBA" id="ARBA00022741"/>
    </source>
</evidence>
<feature type="domain" description="Cytidyltransferase-like" evidence="11">
    <location>
        <begin position="5"/>
        <end position="133"/>
    </location>
</feature>
<evidence type="ECO:0000256" key="1">
    <source>
        <dbReference type="ARBA" id="ARBA00012392"/>
    </source>
</evidence>
<dbReference type="SUPFAM" id="SSF52374">
    <property type="entry name" value="Nucleotidylyl transferase"/>
    <property type="match status" value="1"/>
</dbReference>
<dbReference type="EMBL" id="CASHTH010002320">
    <property type="protein sequence ID" value="CAI8028170.1"/>
    <property type="molecule type" value="Genomic_DNA"/>
</dbReference>
<evidence type="ECO:0000256" key="10">
    <source>
        <dbReference type="ARBA" id="ARBA00029346"/>
    </source>
</evidence>
<proteinExistence type="inferred from homology"/>
<dbReference type="NCBIfam" id="TIGR01510">
    <property type="entry name" value="coaD_prev_kdtB"/>
    <property type="match status" value="1"/>
</dbReference>
<comment type="catalytic activity">
    <reaction evidence="10">
        <text>(R)-4'-phosphopantetheine + ATP + H(+) = 3'-dephospho-CoA + diphosphate</text>
        <dbReference type="Rhea" id="RHEA:19801"/>
        <dbReference type="ChEBI" id="CHEBI:15378"/>
        <dbReference type="ChEBI" id="CHEBI:30616"/>
        <dbReference type="ChEBI" id="CHEBI:33019"/>
        <dbReference type="ChEBI" id="CHEBI:57328"/>
        <dbReference type="ChEBI" id="CHEBI:61723"/>
        <dbReference type="EC" id="2.7.7.3"/>
    </reaction>
</comment>
<dbReference type="Proteomes" id="UP001174909">
    <property type="component" value="Unassembled WGS sequence"/>
</dbReference>
<evidence type="ECO:0000256" key="7">
    <source>
        <dbReference type="ARBA" id="ARBA00022840"/>
    </source>
</evidence>
<dbReference type="NCBIfam" id="TIGR00125">
    <property type="entry name" value="cyt_tran_rel"/>
    <property type="match status" value="1"/>
</dbReference>
<evidence type="ECO:0000256" key="4">
    <source>
        <dbReference type="ARBA" id="ARBA00022679"/>
    </source>
</evidence>
<evidence type="ECO:0000256" key="2">
    <source>
        <dbReference type="ARBA" id="ARBA00013868"/>
    </source>
</evidence>
<keyword evidence="13" id="KW-1185">Reference proteome</keyword>
<keyword evidence="3" id="KW-0963">Cytoplasm</keyword>
<dbReference type="CDD" id="cd02163">
    <property type="entry name" value="PPAT"/>
    <property type="match status" value="1"/>
</dbReference>
<reference evidence="12" key="1">
    <citation type="submission" date="2023-03" db="EMBL/GenBank/DDBJ databases">
        <authorList>
            <person name="Steffen K."/>
            <person name="Cardenas P."/>
        </authorList>
    </citation>
    <scope>NUCLEOTIDE SEQUENCE</scope>
</reference>
<sequence>MVTALYPGTFDPVTMGHLNVAQRAAHLFGHLIVAVYDTPSKSLLFNTEERVGMMREAVADLPNVSVRPFHGLVVNTARDAGAAAIVRGLRSGPDFEYESQMFFMNRRLEPDVDMVSLMSDQEHMFISSSLLKEVAQLGGEISGMVPEHVARALAEKYQLPQR</sequence>
<dbReference type="InterPro" id="IPR004821">
    <property type="entry name" value="Cyt_trans-like"/>
</dbReference>
<keyword evidence="9" id="KW-0173">Coenzyme A biosynthesis</keyword>
<dbReference type="PRINTS" id="PR01020">
    <property type="entry name" value="LPSBIOSNTHSS"/>
</dbReference>
<name>A0AA35SDN8_GEOBA</name>
<organism evidence="12 13">
    <name type="scientific">Geodia barretti</name>
    <name type="common">Barrett's horny sponge</name>
    <dbReference type="NCBI Taxonomy" id="519541"/>
    <lineage>
        <taxon>Eukaryota</taxon>
        <taxon>Metazoa</taxon>
        <taxon>Porifera</taxon>
        <taxon>Demospongiae</taxon>
        <taxon>Heteroscleromorpha</taxon>
        <taxon>Tetractinellida</taxon>
        <taxon>Astrophorina</taxon>
        <taxon>Geodiidae</taxon>
        <taxon>Geodia</taxon>
    </lineage>
</organism>
<evidence type="ECO:0000313" key="13">
    <source>
        <dbReference type="Proteomes" id="UP001174909"/>
    </source>
</evidence>
<dbReference type="GO" id="GO:0005524">
    <property type="term" value="F:ATP binding"/>
    <property type="evidence" value="ECO:0007669"/>
    <property type="project" value="UniProtKB-KW"/>
</dbReference>
<dbReference type="EC" id="2.7.7.3" evidence="1"/>